<proteinExistence type="predicted"/>
<dbReference type="EMBL" id="BKCJ011066746">
    <property type="protein sequence ID" value="GFC78651.1"/>
    <property type="molecule type" value="Genomic_DNA"/>
</dbReference>
<evidence type="ECO:0000313" key="1">
    <source>
        <dbReference type="EMBL" id="GFC78651.1"/>
    </source>
</evidence>
<sequence>MRIKSSGGVFTARKPLTFSRLATMDPSGEIMARTTPPKRCLTLDFIGPQSTVMPITWSNLVTLVNVRERFCNMMKCLKIPSKFVKFLTFGASISWDRSCLHEGTSIYSWPSIIVEMG</sequence>
<reference evidence="1" key="1">
    <citation type="journal article" date="2019" name="Sci. Rep.">
        <title>Draft genome of Tanacetum cinerariifolium, the natural source of mosquito coil.</title>
        <authorList>
            <person name="Yamashiro T."/>
            <person name="Shiraishi A."/>
            <person name="Satake H."/>
            <person name="Nakayama K."/>
        </authorList>
    </citation>
    <scope>NUCLEOTIDE SEQUENCE</scope>
</reference>
<gene>
    <name evidence="1" type="ORF">Tci_850621</name>
</gene>
<accession>A0A699R6M7</accession>
<dbReference type="AlphaFoldDB" id="A0A699R6M7"/>
<name>A0A699R6M7_TANCI</name>
<protein>
    <recommendedName>
        <fullName evidence="2">Reverse transcriptase domain-containing protein</fullName>
    </recommendedName>
</protein>
<comment type="caution">
    <text evidence="1">The sequence shown here is derived from an EMBL/GenBank/DDBJ whole genome shotgun (WGS) entry which is preliminary data.</text>
</comment>
<organism evidence="1">
    <name type="scientific">Tanacetum cinerariifolium</name>
    <name type="common">Dalmatian daisy</name>
    <name type="synonym">Chrysanthemum cinerariifolium</name>
    <dbReference type="NCBI Taxonomy" id="118510"/>
    <lineage>
        <taxon>Eukaryota</taxon>
        <taxon>Viridiplantae</taxon>
        <taxon>Streptophyta</taxon>
        <taxon>Embryophyta</taxon>
        <taxon>Tracheophyta</taxon>
        <taxon>Spermatophyta</taxon>
        <taxon>Magnoliopsida</taxon>
        <taxon>eudicotyledons</taxon>
        <taxon>Gunneridae</taxon>
        <taxon>Pentapetalae</taxon>
        <taxon>asterids</taxon>
        <taxon>campanulids</taxon>
        <taxon>Asterales</taxon>
        <taxon>Asteraceae</taxon>
        <taxon>Asteroideae</taxon>
        <taxon>Anthemideae</taxon>
        <taxon>Anthemidinae</taxon>
        <taxon>Tanacetum</taxon>
    </lineage>
</organism>
<evidence type="ECO:0008006" key="2">
    <source>
        <dbReference type="Google" id="ProtNLM"/>
    </source>
</evidence>